<evidence type="ECO:0000313" key="2">
    <source>
        <dbReference type="Proteomes" id="UP001231370"/>
    </source>
</evidence>
<gene>
    <name evidence="1" type="ORF">PJF56_07945</name>
</gene>
<dbReference type="RefSeq" id="WP_283762103.1">
    <property type="nucleotide sequence ID" value="NZ_JAQPOK010000066.1"/>
</dbReference>
<protein>
    <recommendedName>
        <fullName evidence="3">Alpha/beta hydrolase</fullName>
    </recommendedName>
</protein>
<evidence type="ECO:0008006" key="3">
    <source>
        <dbReference type="Google" id="ProtNLM"/>
    </source>
</evidence>
<name>A0ABT7BJV8_9CYAN</name>
<evidence type="ECO:0000313" key="1">
    <source>
        <dbReference type="EMBL" id="MDJ1178791.1"/>
    </source>
</evidence>
<sequence length="175" mass="19502">MAIVICPGFHPPSLTDCFLERMDLPAPQVICTGFPLDGGSHFREWVKIWGNPERSAYTITVISYSAGSVGAIAASWLWHQAGGQIQALIAVDAWGVVLTGPFPIYRLSHDYFTHWSSSLLGTGDGGFYADPGVDHWQLWRSPHQAIGYRQIYHQTRWEKTTARDFIQSLSDPLSP</sequence>
<dbReference type="EMBL" id="JAQPOK010000066">
    <property type="protein sequence ID" value="MDJ1178791.1"/>
    <property type="molecule type" value="Genomic_DNA"/>
</dbReference>
<accession>A0ABT7BJV8</accession>
<organism evidence="1 2">
    <name type="scientific">Roseofilum halophilum BLCC-M91</name>
    <dbReference type="NCBI Taxonomy" id="3022259"/>
    <lineage>
        <taxon>Bacteria</taxon>
        <taxon>Bacillati</taxon>
        <taxon>Cyanobacteriota</taxon>
        <taxon>Cyanophyceae</taxon>
        <taxon>Desertifilales</taxon>
        <taxon>Desertifilaceae</taxon>
        <taxon>Roseofilum</taxon>
        <taxon>Roseofilum halophilum</taxon>
    </lineage>
</organism>
<proteinExistence type="predicted"/>
<keyword evidence="2" id="KW-1185">Reference proteome</keyword>
<reference evidence="1 2" key="1">
    <citation type="submission" date="2023-01" db="EMBL/GenBank/DDBJ databases">
        <title>Novel diversity within Roseofilum (Cyanobacteria; Desertifilaceae) from marine benthic mats with descriptions of four novel species.</title>
        <authorList>
            <person name="Wang Y."/>
            <person name="Berthold D.E."/>
            <person name="Hu J."/>
            <person name="Lefler F.W."/>
            <person name="Laughinghouse H.D. IV."/>
        </authorList>
    </citation>
    <scope>NUCLEOTIDE SEQUENCE [LARGE SCALE GENOMIC DNA]</scope>
    <source>
        <strain evidence="1 2">BLCC-M91</strain>
    </source>
</reference>
<dbReference type="Proteomes" id="UP001231370">
    <property type="component" value="Unassembled WGS sequence"/>
</dbReference>
<comment type="caution">
    <text evidence="1">The sequence shown here is derived from an EMBL/GenBank/DDBJ whole genome shotgun (WGS) entry which is preliminary data.</text>
</comment>